<feature type="transmembrane region" description="Helical" evidence="1">
    <location>
        <begin position="9"/>
        <end position="26"/>
    </location>
</feature>
<name>A0A285ULV7_9STAP</name>
<organism evidence="2 3">
    <name type="scientific">Salinicoccus kekensis</name>
    <dbReference type="NCBI Taxonomy" id="714307"/>
    <lineage>
        <taxon>Bacteria</taxon>
        <taxon>Bacillati</taxon>
        <taxon>Bacillota</taxon>
        <taxon>Bacilli</taxon>
        <taxon>Bacillales</taxon>
        <taxon>Staphylococcaceae</taxon>
        <taxon>Salinicoccus</taxon>
    </lineage>
</organism>
<gene>
    <name evidence="2" type="ORF">SAMN05878391_1782</name>
</gene>
<dbReference type="AlphaFoldDB" id="A0A285ULV7"/>
<feature type="transmembrane region" description="Helical" evidence="1">
    <location>
        <begin position="32"/>
        <end position="50"/>
    </location>
</feature>
<reference evidence="3" key="1">
    <citation type="submission" date="2017-08" db="EMBL/GenBank/DDBJ databases">
        <authorList>
            <person name="Varghese N."/>
            <person name="Submissions S."/>
        </authorList>
    </citation>
    <scope>NUCLEOTIDE SEQUENCE [LARGE SCALE GENOMIC DNA]</scope>
    <source>
        <strain evidence="3">DSM 23173</strain>
    </source>
</reference>
<dbReference type="EMBL" id="OBQF01000004">
    <property type="protein sequence ID" value="SOC42875.1"/>
    <property type="molecule type" value="Genomic_DNA"/>
</dbReference>
<keyword evidence="1" id="KW-0472">Membrane</keyword>
<protein>
    <submittedName>
        <fullName evidence="2">Uncharacterized protein</fullName>
    </submittedName>
</protein>
<dbReference type="RefSeq" id="WP_097041254.1">
    <property type="nucleotide sequence ID" value="NZ_OBQF01000004.1"/>
</dbReference>
<sequence length="64" mass="7093">MSKQTVKRIYVGGMLILLLIAVMNLILEAPLVNPFIIFGLMFILLSINIYNNTRADGEDQGGPK</sequence>
<evidence type="ECO:0000256" key="1">
    <source>
        <dbReference type="SAM" id="Phobius"/>
    </source>
</evidence>
<dbReference type="Proteomes" id="UP000219412">
    <property type="component" value="Unassembled WGS sequence"/>
</dbReference>
<dbReference type="OrthoDB" id="2390402at2"/>
<keyword evidence="3" id="KW-1185">Reference proteome</keyword>
<evidence type="ECO:0000313" key="3">
    <source>
        <dbReference type="Proteomes" id="UP000219412"/>
    </source>
</evidence>
<evidence type="ECO:0000313" key="2">
    <source>
        <dbReference type="EMBL" id="SOC42875.1"/>
    </source>
</evidence>
<proteinExistence type="predicted"/>
<keyword evidence="1" id="KW-1133">Transmembrane helix</keyword>
<keyword evidence="1" id="KW-0812">Transmembrane</keyword>
<accession>A0A285ULV7</accession>